<name>A0AAE9DE73_CAEBR</name>
<evidence type="ECO:0000313" key="3">
    <source>
        <dbReference type="EMBL" id="ULU02458.1"/>
    </source>
</evidence>
<evidence type="ECO:0000313" key="5">
    <source>
        <dbReference type="Proteomes" id="UP000827892"/>
    </source>
</evidence>
<dbReference type="EMBL" id="CP090893">
    <property type="protein sequence ID" value="ULU02454.1"/>
    <property type="molecule type" value="Genomic_DNA"/>
</dbReference>
<evidence type="ECO:0000256" key="1">
    <source>
        <dbReference type="SAM" id="MobiDB-lite"/>
    </source>
</evidence>
<evidence type="ECO:0000313" key="2">
    <source>
        <dbReference type="EMBL" id="ULU02454.1"/>
    </source>
</evidence>
<accession>A0AAE9DE73</accession>
<dbReference type="EMBL" id="CP090893">
    <property type="protein sequence ID" value="ULU02458.1"/>
    <property type="molecule type" value="Genomic_DNA"/>
</dbReference>
<organism evidence="2 5">
    <name type="scientific">Caenorhabditis briggsae</name>
    <dbReference type="NCBI Taxonomy" id="6238"/>
    <lineage>
        <taxon>Eukaryota</taxon>
        <taxon>Metazoa</taxon>
        <taxon>Ecdysozoa</taxon>
        <taxon>Nematoda</taxon>
        <taxon>Chromadorea</taxon>
        <taxon>Rhabditida</taxon>
        <taxon>Rhabditina</taxon>
        <taxon>Rhabditomorpha</taxon>
        <taxon>Rhabditoidea</taxon>
        <taxon>Rhabditidae</taxon>
        <taxon>Peloderinae</taxon>
        <taxon>Caenorhabditis</taxon>
    </lineage>
</organism>
<proteinExistence type="predicted"/>
<evidence type="ECO:0000313" key="4">
    <source>
        <dbReference type="EMBL" id="ULU02462.1"/>
    </source>
</evidence>
<dbReference type="AlphaFoldDB" id="A0AAE9DE73"/>
<dbReference type="EMBL" id="CP090893">
    <property type="protein sequence ID" value="ULU02462.1"/>
    <property type="molecule type" value="Genomic_DNA"/>
</dbReference>
<feature type="compositionally biased region" description="Basic and acidic residues" evidence="1">
    <location>
        <begin position="232"/>
        <end position="253"/>
    </location>
</feature>
<protein>
    <submittedName>
        <fullName evidence="2">Uncharacterized protein</fullName>
    </submittedName>
</protein>
<sequence>MIDGKFSLMITPTTSRCNGLYIRVKSQNSEDAQYEKCGQSATGALVKLDSSEKTIRKACRETMENFYEVSTACRSKRHPFSKSSEAYLTSCFIKRLEERLETFPDAIYYSYYLQEIPSDAENQVSEVPKVTPNVQEPETANVFSINCVITQPQQIQADAVETPDESLKALENAREEAEKFPEPVQEIETTRVHFVNCVIARPIPEAVETPEESSLKASENAPEEAGAVPKLETSDEPLKALDNDTENAKDVPKLESEKNWNILDVMIKIQFERDG</sequence>
<dbReference type="Proteomes" id="UP000827892">
    <property type="component" value="Chromosome III"/>
</dbReference>
<reference evidence="2 5" key="1">
    <citation type="submission" date="2022-05" db="EMBL/GenBank/DDBJ databases">
        <title>Chromosome-level reference genomes for two strains of Caenorhabditis briggsae: an improved platform for comparative genomics.</title>
        <authorList>
            <person name="Stevens L."/>
            <person name="Andersen E.C."/>
        </authorList>
    </citation>
    <scope>NUCLEOTIDE SEQUENCE [LARGE SCALE GENOMIC DNA]</scope>
    <source>
        <strain evidence="2">QX1410_ONT</strain>
        <tissue evidence="2">Whole-organism</tissue>
    </source>
</reference>
<feature type="region of interest" description="Disordered" evidence="1">
    <location>
        <begin position="208"/>
        <end position="253"/>
    </location>
</feature>
<gene>
    <name evidence="2" type="ORF">L3Y34_002209</name>
    <name evidence="3" type="ORF">L3Y34_002211</name>
    <name evidence="4" type="ORF">L3Y34_002213</name>
</gene>